<dbReference type="Proteomes" id="UP000663760">
    <property type="component" value="Chromosome 10"/>
</dbReference>
<proteinExistence type="predicted"/>
<dbReference type="AlphaFoldDB" id="A0A7I8L2V7"/>
<protein>
    <submittedName>
        <fullName evidence="1">Uncharacterized protein</fullName>
    </submittedName>
</protein>
<evidence type="ECO:0000313" key="1">
    <source>
        <dbReference type="EMBL" id="CAA7404363.1"/>
    </source>
</evidence>
<evidence type="ECO:0000313" key="2">
    <source>
        <dbReference type="Proteomes" id="UP000663760"/>
    </source>
</evidence>
<organism evidence="1 2">
    <name type="scientific">Spirodela intermedia</name>
    <name type="common">Intermediate duckweed</name>
    <dbReference type="NCBI Taxonomy" id="51605"/>
    <lineage>
        <taxon>Eukaryota</taxon>
        <taxon>Viridiplantae</taxon>
        <taxon>Streptophyta</taxon>
        <taxon>Embryophyta</taxon>
        <taxon>Tracheophyta</taxon>
        <taxon>Spermatophyta</taxon>
        <taxon>Magnoliopsida</taxon>
        <taxon>Liliopsida</taxon>
        <taxon>Araceae</taxon>
        <taxon>Lemnoideae</taxon>
        <taxon>Spirodela</taxon>
    </lineage>
</organism>
<sequence>MTQFCDKMIEVFLHEKPQSKDWRKILVFRDEWKKYRQSFYNRLQVRADTEKDATIKQKLGSLARKIRKVDDEIEVYTDLVEEIQQNPMDIDAIVAKRRKEFTGEFFRYINTLSETCESLEDRDAMARFGTRCLSAVSAYDNAIRSLQELEGAQSKFDDILNSSSLEVACEKVRSLAKAKELDSSLILLINQTWAAAKGSKTMKSETKEIMHQIYKATQKSLKNIAPPEIKLLKYLLNIIDPEERFSALATAFSPGDQREAKEAGVIYTTPKELHKWIKIMLDAHQLNKEETEMRDARSMADPVVIQRLFILKETIEEEYLNRQANQDAPAESNE</sequence>
<dbReference type="EMBL" id="LR746273">
    <property type="protein sequence ID" value="CAA7404363.1"/>
    <property type="molecule type" value="Genomic_DNA"/>
</dbReference>
<gene>
    <name evidence="1" type="ORF">SI8410_10015041</name>
</gene>
<reference evidence="1" key="1">
    <citation type="submission" date="2020-02" db="EMBL/GenBank/DDBJ databases">
        <authorList>
            <person name="Scholz U."/>
            <person name="Mascher M."/>
            <person name="Fiebig A."/>
        </authorList>
    </citation>
    <scope>NUCLEOTIDE SEQUENCE</scope>
</reference>
<accession>A0A7I8L2V7</accession>
<dbReference type="GO" id="GO:0009941">
    <property type="term" value="C:chloroplast envelope"/>
    <property type="evidence" value="ECO:0007669"/>
    <property type="project" value="TreeGrafter"/>
</dbReference>
<dbReference type="PANTHER" id="PTHR31755:SF2">
    <property type="entry name" value="OS08G0320800 PROTEIN"/>
    <property type="match status" value="1"/>
</dbReference>
<dbReference type="PANTHER" id="PTHR31755">
    <property type="entry name" value="FOLATE RECEPTOR-LIKE"/>
    <property type="match status" value="1"/>
</dbReference>
<dbReference type="InterPro" id="IPR040320">
    <property type="entry name" value="At4g37920-like"/>
</dbReference>
<name>A0A7I8L2V7_SPIIN</name>
<dbReference type="GO" id="GO:0009535">
    <property type="term" value="C:chloroplast thylakoid membrane"/>
    <property type="evidence" value="ECO:0007669"/>
    <property type="project" value="TreeGrafter"/>
</dbReference>
<keyword evidence="2" id="KW-1185">Reference proteome</keyword>
<dbReference type="OrthoDB" id="509361at2759"/>